<dbReference type="EMBL" id="KR997898">
    <property type="protein sequence ID" value="AKT73022.1"/>
    <property type="molecule type" value="Genomic_DNA"/>
</dbReference>
<evidence type="ECO:0000313" key="1">
    <source>
        <dbReference type="EMBL" id="AKT73022.1"/>
    </source>
</evidence>
<dbReference type="RefSeq" id="WP_023882640.1">
    <property type="nucleotide sequence ID" value="NZ_JAULCN010000019.1"/>
</dbReference>
<name>A0A187NFI7_MYCAV</name>
<reference evidence="1" key="1">
    <citation type="submission" date="2015-05" db="EMBL/GenBank/DDBJ databases">
        <authorList>
            <person name="Machado G.E."/>
            <person name="Matsumoto C.K."/>
            <person name="Rabello M.S."/>
            <person name="Almeida L.G.P."/>
            <person name="Leao S.C."/>
        </authorList>
    </citation>
    <scope>NUCLEOTIDE SEQUENCE</scope>
    <source>
        <strain evidence="1">88Br</strain>
        <plasmid evidence="1">pMA100</plasmid>
    </source>
</reference>
<keyword evidence="1" id="KW-0614">Plasmid</keyword>
<gene>
    <name evidence="1" type="ORF">MASH_00019</name>
</gene>
<protein>
    <submittedName>
        <fullName evidence="1">Uncharacterized protein</fullName>
    </submittedName>
</protein>
<organism evidence="1">
    <name type="scientific">Mycobacterium avium subsp. hominissuis</name>
    <dbReference type="NCBI Taxonomy" id="439334"/>
    <lineage>
        <taxon>Bacteria</taxon>
        <taxon>Bacillati</taxon>
        <taxon>Actinomycetota</taxon>
        <taxon>Actinomycetes</taxon>
        <taxon>Mycobacteriales</taxon>
        <taxon>Mycobacteriaceae</taxon>
        <taxon>Mycobacterium</taxon>
        <taxon>Mycobacterium avium complex (MAC)</taxon>
    </lineage>
</organism>
<proteinExistence type="predicted"/>
<geneLocation type="plasmid" evidence="1">
    <name>pMA100</name>
</geneLocation>
<dbReference type="AlphaFoldDB" id="A0A187NFI7"/>
<accession>A0A187NFI7</accession>
<sequence>MYTDAALEQAVADFAELDRIERIGETRGQLLTHLSDAVKALQKAVDSLEQLRSNAVYDVEFVDGRDGRDVATFLDDSIRGTRAAYAVVHTVIDQETP</sequence>